<dbReference type="STRING" id="1841860.GCA_900157375_01879"/>
<dbReference type="GO" id="GO:0008726">
    <property type="term" value="F:alkanesulfonate monooxygenase activity"/>
    <property type="evidence" value="ECO:0007669"/>
    <property type="project" value="TreeGrafter"/>
</dbReference>
<evidence type="ECO:0000256" key="3">
    <source>
        <dbReference type="ARBA" id="ARBA00023002"/>
    </source>
</evidence>
<dbReference type="InterPro" id="IPR050172">
    <property type="entry name" value="SsuD_RutA_monooxygenase"/>
</dbReference>
<dbReference type="NCBIfam" id="TIGR03621">
    <property type="entry name" value="F420_MSMEG_2516"/>
    <property type="match status" value="1"/>
</dbReference>
<dbReference type="Gene3D" id="3.20.20.30">
    <property type="entry name" value="Luciferase-like domain"/>
    <property type="match status" value="1"/>
</dbReference>
<dbReference type="RefSeq" id="WP_077087329.1">
    <property type="nucleotide sequence ID" value="NZ_LT721901.1"/>
</dbReference>
<protein>
    <submittedName>
        <fullName evidence="6">Flavin-dependent oxidoreductase, luciferase family (Includes alkanesulfonate monooxygenase SsuD and methylene tetrahydromethanopterin reductase)</fullName>
    </submittedName>
</protein>
<organism evidence="6 7">
    <name type="scientific">Mycobacterium rhizamassiliense</name>
    <dbReference type="NCBI Taxonomy" id="1841860"/>
    <lineage>
        <taxon>Bacteria</taxon>
        <taxon>Bacillati</taxon>
        <taxon>Actinomycetota</taxon>
        <taxon>Actinomycetes</taxon>
        <taxon>Mycobacteriales</taxon>
        <taxon>Mycobacteriaceae</taxon>
        <taxon>Mycobacterium</taxon>
    </lineage>
</organism>
<sequence>MDRPPFRFAVQATNAAGGREWRDTVRKVEDLGYSTLFLADHYLGPGPAQRAARTPRQDLAPIAAMAAAAAVTETLRIGCRVFCIDYHVPAVLAKEAATLDLLSDGRLELGIGAGWSEIEYGALGLDFDRPGRRIAKLAEVVELIKAHWRGEELDCSGEFVRVHGYAGRPRPVQQPHPPIMIGGGGRRVLSLAGREADIVSISSVPFVARDADGLDPQEVARRRIEFVRDAAGERFGRLDVESSPYFTEITDDAGTVLAGLAKSTGIAVDLLRDHPNVLVGSSESVVAALHSRRDSLGVNYVTVQQSQIESFAPVVARLHGR</sequence>
<evidence type="ECO:0000313" key="6">
    <source>
        <dbReference type="EMBL" id="SPM34066.1"/>
    </source>
</evidence>
<reference evidence="6 7" key="1">
    <citation type="submission" date="2017-01" db="EMBL/GenBank/DDBJ databases">
        <authorList>
            <consortium name="Urmite Genomes"/>
        </authorList>
    </citation>
    <scope>NUCLEOTIDE SEQUENCE [LARGE SCALE GENOMIC DNA]</scope>
    <source>
        <strain evidence="6 7">AB57</strain>
    </source>
</reference>
<evidence type="ECO:0000256" key="1">
    <source>
        <dbReference type="ARBA" id="ARBA00022630"/>
    </source>
</evidence>
<dbReference type="InterPro" id="IPR036661">
    <property type="entry name" value="Luciferase-like_sf"/>
</dbReference>
<keyword evidence="3" id="KW-0560">Oxidoreductase</keyword>
<evidence type="ECO:0000256" key="2">
    <source>
        <dbReference type="ARBA" id="ARBA00022643"/>
    </source>
</evidence>
<dbReference type="EMBL" id="FUFA01000004">
    <property type="protein sequence ID" value="SPM34066.1"/>
    <property type="molecule type" value="Genomic_DNA"/>
</dbReference>
<gene>
    <name evidence="6" type="ORF">MRAB57_1877</name>
</gene>
<dbReference type="InterPro" id="IPR019923">
    <property type="entry name" value="Lucif-like_OxRdtase_MSMEG_2516"/>
</dbReference>
<dbReference type="AlphaFoldDB" id="A0A2U3NRB4"/>
<dbReference type="InterPro" id="IPR011251">
    <property type="entry name" value="Luciferase-like_dom"/>
</dbReference>
<dbReference type="PANTHER" id="PTHR42847">
    <property type="entry name" value="ALKANESULFONATE MONOOXYGENASE"/>
    <property type="match status" value="1"/>
</dbReference>
<keyword evidence="2" id="KW-0288">FMN</keyword>
<dbReference type="NCBIfam" id="TIGR03619">
    <property type="entry name" value="F420_Rv2161c"/>
    <property type="match status" value="1"/>
</dbReference>
<evidence type="ECO:0000313" key="7">
    <source>
        <dbReference type="Proteomes" id="UP000240988"/>
    </source>
</evidence>
<evidence type="ECO:0000259" key="5">
    <source>
        <dbReference type="Pfam" id="PF00296"/>
    </source>
</evidence>
<evidence type="ECO:0000256" key="4">
    <source>
        <dbReference type="ARBA" id="ARBA00023033"/>
    </source>
</evidence>
<keyword evidence="1" id="KW-0285">Flavoprotein</keyword>
<dbReference type="PANTHER" id="PTHR42847:SF4">
    <property type="entry name" value="ALKANESULFONATE MONOOXYGENASE-RELATED"/>
    <property type="match status" value="1"/>
</dbReference>
<accession>A0A2U3NRB4</accession>
<name>A0A2U3NRB4_9MYCO</name>
<keyword evidence="7" id="KW-1185">Reference proteome</keyword>
<dbReference type="Pfam" id="PF00296">
    <property type="entry name" value="Bac_luciferase"/>
    <property type="match status" value="1"/>
</dbReference>
<proteinExistence type="predicted"/>
<dbReference type="OrthoDB" id="4288123at2"/>
<feature type="domain" description="Luciferase-like" evidence="5">
    <location>
        <begin position="14"/>
        <end position="203"/>
    </location>
</feature>
<dbReference type="InterPro" id="IPR019921">
    <property type="entry name" value="Lucif-like_OxRdtase_Rv2161c"/>
</dbReference>
<dbReference type="Proteomes" id="UP000240988">
    <property type="component" value="Unassembled WGS sequence"/>
</dbReference>
<keyword evidence="4 6" id="KW-0503">Monooxygenase</keyword>
<dbReference type="SUPFAM" id="SSF51679">
    <property type="entry name" value="Bacterial luciferase-like"/>
    <property type="match status" value="1"/>
</dbReference>
<dbReference type="GO" id="GO:0046306">
    <property type="term" value="P:alkanesulfonate catabolic process"/>
    <property type="evidence" value="ECO:0007669"/>
    <property type="project" value="TreeGrafter"/>
</dbReference>